<dbReference type="VEuPathDB" id="FungiDB:MSYG_3156"/>
<evidence type="ECO:0000259" key="6">
    <source>
        <dbReference type="Pfam" id="PF03561"/>
    </source>
</evidence>
<dbReference type="GO" id="GO:0004848">
    <property type="term" value="F:ureidoglycolate hydrolase activity"/>
    <property type="evidence" value="ECO:0007669"/>
    <property type="project" value="InterPro"/>
</dbReference>
<sequence length="574" mass="62369">MTFEAICAEQVAALQTRSVELSCVSLGGSVRAFSDEWFADAANLIKPGPAVSLKGQFGPKGALYDGWETRRHNPDYDWVIIRLAPAGGGKISGFDIDTTTFNGNEAPAFEIYGLWSEQPDVEENSDQWVMLMETTSCGPAAHHWFQHMDGGLTESSFTHVKLHMIPDGGISRFRVYGQVDLPLVGTGLSEVAVPEHPELNTLDLAHMLNGARVVFTSDEHFGRGSNLLLPGRGSDMGDGWETKRSRTPGHRDWVVVQLAEPGVLSSVDVDTLHFLGNFPESCEIQGCLYEGPELVPPGHDNLHADAWFPLVARTALGPGRIHSLDVIPSGKQRVATHVRLTMHPDGGIKRLRVYGRRAMELSKAGINLHSPAALAALPPLPRRTGERGMPHITHASLLTPHGFAPYGRVVAEPTADYPAPGGVKRVNQDTASKHCELAHVTQTYPKHERVQTNVHVYVSDPRGPRSLLLPFGVKVLERHRYTTQMFLPVSPPTGAHASGQEGYLVIVALPGPDGQPDLSSLQAFWAATDQGISYAPGVWHHPLVATGTAPTSFVCVVNECESQPKLDVDEVFYG</sequence>
<protein>
    <submittedName>
        <fullName evidence="7">Similar to S.cerevisiae protein DAL2 (Allantoicase)</fullName>
    </submittedName>
</protein>
<keyword evidence="3" id="KW-0659">Purine metabolism</keyword>
<dbReference type="SUPFAM" id="SSF51182">
    <property type="entry name" value="RmlC-like cupins"/>
    <property type="match status" value="1"/>
</dbReference>
<dbReference type="GO" id="GO:0000256">
    <property type="term" value="P:allantoin catabolic process"/>
    <property type="evidence" value="ECO:0007669"/>
    <property type="project" value="InterPro"/>
</dbReference>
<dbReference type="NCBIfam" id="TIGR02961">
    <property type="entry name" value="allantoicase"/>
    <property type="match status" value="1"/>
</dbReference>
<reference evidence="8" key="1">
    <citation type="journal article" date="2017" name="Nucleic Acids Res.">
        <title>Proteogenomics produces comprehensive and highly accurate protein-coding gene annotation in a complete genome assembly of Malassezia sympodialis.</title>
        <authorList>
            <person name="Zhu Y."/>
            <person name="Engstroem P.G."/>
            <person name="Tellgren-Roth C."/>
            <person name="Baudo C.D."/>
            <person name="Kennell J.C."/>
            <person name="Sun S."/>
            <person name="Billmyre R.B."/>
            <person name="Schroeder M.S."/>
            <person name="Andersson A."/>
            <person name="Holm T."/>
            <person name="Sigurgeirsson B."/>
            <person name="Wu G."/>
            <person name="Sankaranarayanan S.R."/>
            <person name="Siddharthan R."/>
            <person name="Sanyal K."/>
            <person name="Lundeberg J."/>
            <person name="Nystedt B."/>
            <person name="Boekhout T."/>
            <person name="Dawson T.L. Jr."/>
            <person name="Heitman J."/>
            <person name="Scheynius A."/>
            <person name="Lehtioe J."/>
        </authorList>
    </citation>
    <scope>NUCLEOTIDE SEQUENCE [LARGE SCALE GENOMIC DNA]</scope>
    <source>
        <strain evidence="8">ATCC 42132</strain>
    </source>
</reference>
<accession>A0A1M8A8S7</accession>
<feature type="domain" description="Allantoicase" evidence="6">
    <location>
        <begin position="27"/>
        <end position="179"/>
    </location>
</feature>
<evidence type="ECO:0000256" key="4">
    <source>
        <dbReference type="ARBA" id="ARBA00023239"/>
    </source>
</evidence>
<comment type="similarity">
    <text evidence="1">Belongs to the allantoicase family.</text>
</comment>
<dbReference type="OMA" id="SVYRCKP"/>
<dbReference type="InterPro" id="IPR024060">
    <property type="entry name" value="Ureidoglycolate_lyase_dom_sf"/>
</dbReference>
<dbReference type="OrthoDB" id="10266039at2759"/>
<gene>
    <name evidence="7" type="ORF">MSYG_3156</name>
</gene>
<dbReference type="HAMAP" id="MF_00813">
    <property type="entry name" value="Allantoicase"/>
    <property type="match status" value="1"/>
</dbReference>
<dbReference type="InterPro" id="IPR008979">
    <property type="entry name" value="Galactose-bd-like_sf"/>
</dbReference>
<evidence type="ECO:0000256" key="3">
    <source>
        <dbReference type="ARBA" id="ARBA00022631"/>
    </source>
</evidence>
<evidence type="ECO:0000256" key="5">
    <source>
        <dbReference type="ARBA" id="ARBA00047684"/>
    </source>
</evidence>
<organism evidence="7 8">
    <name type="scientific">Malassezia sympodialis (strain ATCC 42132)</name>
    <name type="common">Atopic eczema-associated yeast</name>
    <dbReference type="NCBI Taxonomy" id="1230383"/>
    <lineage>
        <taxon>Eukaryota</taxon>
        <taxon>Fungi</taxon>
        <taxon>Dikarya</taxon>
        <taxon>Basidiomycota</taxon>
        <taxon>Ustilaginomycotina</taxon>
        <taxon>Malasseziomycetes</taxon>
        <taxon>Malasseziales</taxon>
        <taxon>Malasseziaceae</taxon>
        <taxon>Malassezia</taxon>
    </lineage>
</organism>
<evidence type="ECO:0000256" key="1">
    <source>
        <dbReference type="ARBA" id="ARBA00009242"/>
    </source>
</evidence>
<dbReference type="SUPFAM" id="SSF49785">
    <property type="entry name" value="Galactose-binding domain-like"/>
    <property type="match status" value="2"/>
</dbReference>
<proteinExistence type="inferred from homology"/>
<dbReference type="STRING" id="1230383.A0A1M8A8S7"/>
<dbReference type="PANTHER" id="PTHR12045">
    <property type="entry name" value="ALLANTOICASE"/>
    <property type="match status" value="1"/>
</dbReference>
<keyword evidence="8" id="KW-1185">Reference proteome</keyword>
<feature type="domain" description="Allantoicase" evidence="6">
    <location>
        <begin position="210"/>
        <end position="357"/>
    </location>
</feature>
<name>A0A1M8A8S7_MALS4</name>
<dbReference type="InterPro" id="IPR005164">
    <property type="entry name" value="Allantoicase"/>
</dbReference>
<dbReference type="InterPro" id="IPR011051">
    <property type="entry name" value="RmlC_Cupin_sf"/>
</dbReference>
<keyword evidence="4" id="KW-0456">Lyase</keyword>
<dbReference type="GO" id="GO:0004037">
    <property type="term" value="F:allantoicase activity"/>
    <property type="evidence" value="ECO:0007669"/>
    <property type="project" value="InterPro"/>
</dbReference>
<evidence type="ECO:0000256" key="2">
    <source>
        <dbReference type="ARBA" id="ARBA00011738"/>
    </source>
</evidence>
<dbReference type="CDD" id="cd20298">
    <property type="entry name" value="cupin_UAH"/>
    <property type="match status" value="1"/>
</dbReference>
<dbReference type="Gene3D" id="2.60.120.480">
    <property type="entry name" value="Ureidoglycolate hydrolase"/>
    <property type="match status" value="1"/>
</dbReference>
<comment type="catalytic activity">
    <reaction evidence="5">
        <text>(S)-ureidoglycolate = urea + glyoxylate</text>
        <dbReference type="Rhea" id="RHEA:11304"/>
        <dbReference type="ChEBI" id="CHEBI:16199"/>
        <dbReference type="ChEBI" id="CHEBI:36655"/>
        <dbReference type="ChEBI" id="CHEBI:57296"/>
        <dbReference type="EC" id="4.3.2.3"/>
    </reaction>
</comment>
<dbReference type="Proteomes" id="UP000186303">
    <property type="component" value="Chromosome 5"/>
</dbReference>
<dbReference type="GO" id="GO:0050385">
    <property type="term" value="F:ureidoglycolate lyase activity"/>
    <property type="evidence" value="ECO:0007669"/>
    <property type="project" value="UniProtKB-EC"/>
</dbReference>
<dbReference type="PANTHER" id="PTHR12045:SF3">
    <property type="entry name" value="INACTIVE ALLANTOICASE-RELATED"/>
    <property type="match status" value="1"/>
</dbReference>
<comment type="subunit">
    <text evidence="2">Homodimer.</text>
</comment>
<dbReference type="AlphaFoldDB" id="A0A1M8A8S7"/>
<evidence type="ECO:0000313" key="7">
    <source>
        <dbReference type="EMBL" id="SHO78808.1"/>
    </source>
</evidence>
<dbReference type="InterPro" id="IPR015908">
    <property type="entry name" value="Allantoicase_dom"/>
</dbReference>
<dbReference type="InterPro" id="IPR007247">
    <property type="entry name" value="Ureidogly_lyase"/>
</dbReference>
<dbReference type="Pfam" id="PF04115">
    <property type="entry name" value="Ureidogly_lyase"/>
    <property type="match status" value="1"/>
</dbReference>
<dbReference type="Pfam" id="PF03561">
    <property type="entry name" value="Allantoicase"/>
    <property type="match status" value="2"/>
</dbReference>
<dbReference type="Gene3D" id="2.60.120.260">
    <property type="entry name" value="Galactose-binding domain-like"/>
    <property type="match status" value="2"/>
</dbReference>
<dbReference type="EMBL" id="LT671825">
    <property type="protein sequence ID" value="SHO78808.1"/>
    <property type="molecule type" value="Genomic_DNA"/>
</dbReference>
<dbReference type="GO" id="GO:0006144">
    <property type="term" value="P:purine nucleobase metabolic process"/>
    <property type="evidence" value="ECO:0007669"/>
    <property type="project" value="UniProtKB-KW"/>
</dbReference>
<evidence type="ECO:0000313" key="8">
    <source>
        <dbReference type="Proteomes" id="UP000186303"/>
    </source>
</evidence>
<dbReference type="InterPro" id="IPR047233">
    <property type="entry name" value="UAH_cupin"/>
</dbReference>